<dbReference type="Gene3D" id="3.90.550.10">
    <property type="entry name" value="Spore Coat Polysaccharide Biosynthesis Protein SpsA, Chain A"/>
    <property type="match status" value="1"/>
</dbReference>
<dbReference type="PANTHER" id="PTHR43777">
    <property type="entry name" value="MOLYBDENUM COFACTOR CYTIDYLYLTRANSFERASE"/>
    <property type="match status" value="1"/>
</dbReference>
<dbReference type="Proteomes" id="UP000317839">
    <property type="component" value="Unassembled WGS sequence"/>
</dbReference>
<dbReference type="AlphaFoldDB" id="A0A545T6V6"/>
<feature type="domain" description="MobA-like NTP transferase" evidence="2">
    <location>
        <begin position="10"/>
        <end position="178"/>
    </location>
</feature>
<evidence type="ECO:0000313" key="3">
    <source>
        <dbReference type="EMBL" id="TQV72957.1"/>
    </source>
</evidence>
<comment type="caution">
    <text evidence="3">The sequence shown here is derived from an EMBL/GenBank/DDBJ whole genome shotgun (WGS) entry which is preliminary data.</text>
</comment>
<dbReference type="InterPro" id="IPR029044">
    <property type="entry name" value="Nucleotide-diphossugar_trans"/>
</dbReference>
<protein>
    <submittedName>
        <fullName evidence="3">Nucleotidyltransferase family protein</fullName>
    </submittedName>
</protein>
<gene>
    <name evidence="3" type="ORF">FLL45_15960</name>
</gene>
<reference evidence="3 4" key="1">
    <citation type="submission" date="2019-06" db="EMBL/GenBank/DDBJ databases">
        <title>Draft genome of Aliikangiella marina GYP-15.</title>
        <authorList>
            <person name="Wang G."/>
        </authorList>
    </citation>
    <scope>NUCLEOTIDE SEQUENCE [LARGE SCALE GENOMIC DNA]</scope>
    <source>
        <strain evidence="3 4">GYP-15</strain>
    </source>
</reference>
<dbReference type="InterPro" id="IPR025877">
    <property type="entry name" value="MobA-like_NTP_Trfase"/>
</dbReference>
<dbReference type="CDD" id="cd04182">
    <property type="entry name" value="GT_2_like_f"/>
    <property type="match status" value="1"/>
</dbReference>
<keyword evidence="1" id="KW-0460">Magnesium</keyword>
<dbReference type="GO" id="GO:0016779">
    <property type="term" value="F:nucleotidyltransferase activity"/>
    <property type="evidence" value="ECO:0007669"/>
    <property type="project" value="UniProtKB-ARBA"/>
</dbReference>
<dbReference type="RefSeq" id="WP_142943096.1">
    <property type="nucleotide sequence ID" value="NZ_VIKR01000004.1"/>
</dbReference>
<evidence type="ECO:0000313" key="4">
    <source>
        <dbReference type="Proteomes" id="UP000317839"/>
    </source>
</evidence>
<evidence type="ECO:0000256" key="1">
    <source>
        <dbReference type="ARBA" id="ARBA00022842"/>
    </source>
</evidence>
<evidence type="ECO:0000259" key="2">
    <source>
        <dbReference type="Pfam" id="PF12804"/>
    </source>
</evidence>
<organism evidence="3 4">
    <name type="scientific">Aliikangiella marina</name>
    <dbReference type="NCBI Taxonomy" id="1712262"/>
    <lineage>
        <taxon>Bacteria</taxon>
        <taxon>Pseudomonadati</taxon>
        <taxon>Pseudomonadota</taxon>
        <taxon>Gammaproteobacteria</taxon>
        <taxon>Oceanospirillales</taxon>
        <taxon>Pleioneaceae</taxon>
        <taxon>Aliikangiella</taxon>
    </lineage>
</organism>
<dbReference type="SUPFAM" id="SSF53448">
    <property type="entry name" value="Nucleotide-diphospho-sugar transferases"/>
    <property type="match status" value="1"/>
</dbReference>
<accession>A0A545T6V6</accession>
<dbReference type="OrthoDB" id="5298023at2"/>
<keyword evidence="4" id="KW-1185">Reference proteome</keyword>
<proteinExistence type="predicted"/>
<sequence length="204" mass="22651">MSNLTFKIACVLIAAGNSSRLGQSKQLVKYRGKTLLNTAINLSQVATDRLIIVLGSDAEEHRRSIQTEKSALTTVMVNEDWNQGMGTSIARGVSELSDDFSHVLIMLCDQWALNEQDLLTLHQNSTTHPNKIICCEYLDRQSNKQVLGAPAIFPKAFFKELIQLRETGARKILEAHSSDVISVDVANAGYDLDTAQDLLRLNRH</sequence>
<dbReference type="PANTHER" id="PTHR43777:SF1">
    <property type="entry name" value="MOLYBDENUM COFACTOR CYTIDYLYLTRANSFERASE"/>
    <property type="match status" value="1"/>
</dbReference>
<keyword evidence="3" id="KW-0808">Transferase</keyword>
<dbReference type="EMBL" id="VIKR01000004">
    <property type="protein sequence ID" value="TQV72957.1"/>
    <property type="molecule type" value="Genomic_DNA"/>
</dbReference>
<dbReference type="Pfam" id="PF12804">
    <property type="entry name" value="NTP_transf_3"/>
    <property type="match status" value="1"/>
</dbReference>
<name>A0A545T6V6_9GAMM</name>